<evidence type="ECO:0000313" key="3">
    <source>
        <dbReference type="EMBL" id="CUV29385.1"/>
    </source>
</evidence>
<feature type="transmembrane region" description="Helical" evidence="1">
    <location>
        <begin position="74"/>
        <end position="98"/>
    </location>
</feature>
<keyword evidence="1" id="KW-0812">Transmembrane</keyword>
<dbReference type="AlphaFoldDB" id="A0A0S4U8R3"/>
<dbReference type="EMBL" id="LN899821">
    <property type="protein sequence ID" value="CUV18209.1"/>
    <property type="molecule type" value="Genomic_DNA"/>
</dbReference>
<keyword evidence="1" id="KW-0472">Membrane</keyword>
<proteinExistence type="predicted"/>
<evidence type="ECO:0000256" key="1">
    <source>
        <dbReference type="SAM" id="Phobius"/>
    </source>
</evidence>
<reference evidence="2" key="1">
    <citation type="submission" date="2015-10" db="EMBL/GenBank/DDBJ databases">
        <authorList>
            <person name="Gilbert D.G."/>
        </authorList>
    </citation>
    <scope>NUCLEOTIDE SEQUENCE</scope>
    <source>
        <strain evidence="2">Phyl III-seqv23</strain>
    </source>
</reference>
<evidence type="ECO:0008006" key="4">
    <source>
        <dbReference type="Google" id="ProtNLM"/>
    </source>
</evidence>
<organism evidence="2">
    <name type="scientific">Ralstonia solanacearum</name>
    <name type="common">Pseudomonas solanacearum</name>
    <dbReference type="NCBI Taxonomy" id="305"/>
    <lineage>
        <taxon>Bacteria</taxon>
        <taxon>Pseudomonadati</taxon>
        <taxon>Pseudomonadota</taxon>
        <taxon>Betaproteobacteria</taxon>
        <taxon>Burkholderiales</taxon>
        <taxon>Burkholderiaceae</taxon>
        <taxon>Ralstonia</taxon>
        <taxon>Ralstonia solanacearum species complex</taxon>
    </lineage>
</organism>
<feature type="transmembrane region" description="Helical" evidence="1">
    <location>
        <begin position="12"/>
        <end position="34"/>
    </location>
</feature>
<protein>
    <recommendedName>
        <fullName evidence="4">Transmembrane protein</fullName>
    </recommendedName>
</protein>
<gene>
    <name evidence="2" type="ORF">PSS4_v1_530018</name>
    <name evidence="3" type="ORF">RUN1985_v1_390027</name>
</gene>
<dbReference type="EMBL" id="LN899824">
    <property type="protein sequence ID" value="CUV29385.1"/>
    <property type="molecule type" value="Genomic_DNA"/>
</dbReference>
<keyword evidence="1" id="KW-1133">Transmembrane helix</keyword>
<accession>A0A0S4U8R3</accession>
<sequence length="99" mass="10983">MGYWIMRIKPLRIHIPLLHLLSFVVVAAFCALGFDSHVNPIVCVVGGCGHADWLDIRDCRAISTEKRTIALSHFLGFFLLLPMALFAESVILSAMACLQ</sequence>
<evidence type="ECO:0000313" key="2">
    <source>
        <dbReference type="EMBL" id="CUV18209.1"/>
    </source>
</evidence>
<name>A0A0S4U8R3_RALSL</name>